<dbReference type="InterPro" id="IPR035309">
    <property type="entry name" value="PSME4"/>
</dbReference>
<evidence type="ECO:0000313" key="2">
    <source>
        <dbReference type="Proteomes" id="UP001396334"/>
    </source>
</evidence>
<comment type="caution">
    <text evidence="1">The sequence shown here is derived from an EMBL/GenBank/DDBJ whole genome shotgun (WGS) entry which is preliminary data.</text>
</comment>
<gene>
    <name evidence="1" type="ORF">V6N11_035172</name>
</gene>
<keyword evidence="2" id="KW-1185">Reference proteome</keyword>
<organism evidence="1 2">
    <name type="scientific">Hibiscus sabdariffa</name>
    <name type="common">roselle</name>
    <dbReference type="NCBI Taxonomy" id="183260"/>
    <lineage>
        <taxon>Eukaryota</taxon>
        <taxon>Viridiplantae</taxon>
        <taxon>Streptophyta</taxon>
        <taxon>Embryophyta</taxon>
        <taxon>Tracheophyta</taxon>
        <taxon>Spermatophyta</taxon>
        <taxon>Magnoliopsida</taxon>
        <taxon>eudicotyledons</taxon>
        <taxon>Gunneridae</taxon>
        <taxon>Pentapetalae</taxon>
        <taxon>rosids</taxon>
        <taxon>malvids</taxon>
        <taxon>Malvales</taxon>
        <taxon>Malvaceae</taxon>
        <taxon>Malvoideae</taxon>
        <taxon>Hibiscus</taxon>
    </lineage>
</organism>
<dbReference type="PANTHER" id="PTHR32170:SF3">
    <property type="entry name" value="PROTEASOME ACTIVATOR COMPLEX SUBUNIT 4"/>
    <property type="match status" value="1"/>
</dbReference>
<dbReference type="Proteomes" id="UP001396334">
    <property type="component" value="Unassembled WGS sequence"/>
</dbReference>
<protein>
    <submittedName>
        <fullName evidence="1">Uncharacterized protein</fullName>
    </submittedName>
</protein>
<dbReference type="PANTHER" id="PTHR32170">
    <property type="entry name" value="PROTEASOME ACTIVATOR COMPLEX SUBUNIT 4"/>
    <property type="match status" value="1"/>
</dbReference>
<sequence length="91" mass="10414">MHLYNAWLPPPVAQETKKEKESFSRVVSSIKDLYRPDDPDSVYSTLKWISVLDLFIKAKSDVSLDDVVSVVELGLELFCKSQSKLYVQVIH</sequence>
<reference evidence="1 2" key="1">
    <citation type="journal article" date="2024" name="G3 (Bethesda)">
        <title>Genome assembly of Hibiscus sabdariffa L. provides insights into metabolisms of medicinal natural products.</title>
        <authorList>
            <person name="Kim T."/>
        </authorList>
    </citation>
    <scope>NUCLEOTIDE SEQUENCE [LARGE SCALE GENOMIC DNA]</scope>
    <source>
        <strain evidence="1">TK-2024</strain>
        <tissue evidence="1">Old leaves</tissue>
    </source>
</reference>
<dbReference type="EMBL" id="JBBPBN010000029">
    <property type="protein sequence ID" value="KAK9006127.1"/>
    <property type="molecule type" value="Genomic_DNA"/>
</dbReference>
<accession>A0ABR2R0B3</accession>
<evidence type="ECO:0000313" key="1">
    <source>
        <dbReference type="EMBL" id="KAK9006127.1"/>
    </source>
</evidence>
<name>A0ABR2R0B3_9ROSI</name>
<proteinExistence type="predicted"/>